<dbReference type="Proteomes" id="UP000287385">
    <property type="component" value="Unassembled WGS sequence"/>
</dbReference>
<dbReference type="AlphaFoldDB" id="A0A401X6M0"/>
<reference evidence="1 2" key="1">
    <citation type="submission" date="2016-06" db="EMBL/GenBank/DDBJ databases">
        <title>Acetobacter pasteurianus NBRC 3278 whole genome sequencing project.</title>
        <authorList>
            <person name="Matsutani M."/>
            <person name="Shiwa Y."/>
            <person name="Okamoto-Kainuma A."/>
            <person name="Ishikawa M."/>
            <person name="Koizumi Y."/>
            <person name="Yoshikawa H."/>
            <person name="Yakushi T."/>
            <person name="Matsushita K."/>
        </authorList>
    </citation>
    <scope>NUCLEOTIDE SEQUENCE [LARGE SCALE GENOMIC DNA]</scope>
    <source>
        <strain evidence="1 2">NBRC 3278</strain>
    </source>
</reference>
<comment type="caution">
    <text evidence="1">The sequence shown here is derived from an EMBL/GenBank/DDBJ whole genome shotgun (WGS) entry which is preliminary data.</text>
</comment>
<evidence type="ECO:0000313" key="1">
    <source>
        <dbReference type="EMBL" id="GCD63575.1"/>
    </source>
</evidence>
<name>A0A401X6M0_ACEPA</name>
<proteinExistence type="predicted"/>
<evidence type="ECO:0000313" key="2">
    <source>
        <dbReference type="Proteomes" id="UP000287385"/>
    </source>
</evidence>
<accession>A0A401X6M0</accession>
<gene>
    <name evidence="1" type="ORF">NBRC3278_2668</name>
</gene>
<organism evidence="1 2">
    <name type="scientific">Acetobacter pasteurianus NBRC 3278</name>
    <dbReference type="NCBI Taxonomy" id="1226660"/>
    <lineage>
        <taxon>Bacteria</taxon>
        <taxon>Pseudomonadati</taxon>
        <taxon>Pseudomonadota</taxon>
        <taxon>Alphaproteobacteria</taxon>
        <taxon>Acetobacterales</taxon>
        <taxon>Acetobacteraceae</taxon>
        <taxon>Acetobacter</taxon>
    </lineage>
</organism>
<keyword evidence="2" id="KW-1185">Reference proteome</keyword>
<dbReference type="EMBL" id="BDEV01000113">
    <property type="protein sequence ID" value="GCD63575.1"/>
    <property type="molecule type" value="Genomic_DNA"/>
</dbReference>
<protein>
    <submittedName>
        <fullName evidence="1">Uncharacterized protein</fullName>
    </submittedName>
</protein>
<sequence>MARLNEEAMRANPSQDLLHECLACNLGAILADADVMDSLCYAYPKAIGQTNRVRRELWSNGIDANVTLEGFYTTLVPDGFISAPGRIFQPIFALNLSRFKPSR</sequence>